<dbReference type="EMBL" id="MKVH01000025">
    <property type="protein sequence ID" value="OJX56322.1"/>
    <property type="molecule type" value="Genomic_DNA"/>
</dbReference>
<reference evidence="2 3" key="1">
    <citation type="submission" date="2016-09" db="EMBL/GenBank/DDBJ databases">
        <title>Genome-resolved meta-omics ties microbial dynamics to process performance in biotechnology for thiocyanate degradation.</title>
        <authorList>
            <person name="Kantor R.S."/>
            <person name="Huddy R.J."/>
            <person name="Iyer R."/>
            <person name="Thomas B.C."/>
            <person name="Brown C.T."/>
            <person name="Anantharaman K."/>
            <person name="Tringe S."/>
            <person name="Hettich R.L."/>
            <person name="Harrison S.T."/>
            <person name="Banfield J.F."/>
        </authorList>
    </citation>
    <scope>NUCLEOTIDE SEQUENCE [LARGE SCALE GENOMIC DNA]</scope>
    <source>
        <strain evidence="2">59-99</strain>
    </source>
</reference>
<dbReference type="STRING" id="1895771.BGO89_13385"/>
<name>A0A1M3KVB2_9BACT</name>
<proteinExistence type="predicted"/>
<accession>A0A1M3KVB2</accession>
<sequence length="168" mass="18101">MHRALLSALTVAMVLTACSSTDNNTVPLLNGSVFTIAEHEQLRMPLTKKVTDEYGGLLNSYDSLQVPLYRHVAGNGYDIYLAVALGAVKGQEPASVIGADTAAILIDDRTAKGSSRSLFMKKNGYFVNAVIPEKLVDPQIVIAVVGNDSVMIRGFHDRGEVIRRVVGE</sequence>
<evidence type="ECO:0000313" key="3">
    <source>
        <dbReference type="Proteomes" id="UP000184233"/>
    </source>
</evidence>
<gene>
    <name evidence="2" type="ORF">BGO89_13385</name>
</gene>
<dbReference type="Proteomes" id="UP000184233">
    <property type="component" value="Unassembled WGS sequence"/>
</dbReference>
<protein>
    <submittedName>
        <fullName evidence="2">Uncharacterized protein</fullName>
    </submittedName>
</protein>
<feature type="chain" id="PRO_5009894961" evidence="1">
    <location>
        <begin position="20"/>
        <end position="168"/>
    </location>
</feature>
<dbReference type="PROSITE" id="PS51257">
    <property type="entry name" value="PROKAR_LIPOPROTEIN"/>
    <property type="match status" value="1"/>
</dbReference>
<keyword evidence="1" id="KW-0732">Signal</keyword>
<feature type="signal peptide" evidence="1">
    <location>
        <begin position="1"/>
        <end position="19"/>
    </location>
</feature>
<dbReference type="AlphaFoldDB" id="A0A1M3KVB2"/>
<organism evidence="2 3">
    <name type="scientific">Candidatus Kapaibacterium thiocyanatum</name>
    <dbReference type="NCBI Taxonomy" id="1895771"/>
    <lineage>
        <taxon>Bacteria</taxon>
        <taxon>Pseudomonadati</taxon>
        <taxon>Candidatus Kapaibacteriota</taxon>
        <taxon>Candidatus Kapaibacteriia</taxon>
        <taxon>Candidatus Kapaibacteriales</taxon>
        <taxon>Candidatus Kapaibacteriaceae</taxon>
        <taxon>Candidatus Kapaibacterium</taxon>
    </lineage>
</organism>
<evidence type="ECO:0000256" key="1">
    <source>
        <dbReference type="SAM" id="SignalP"/>
    </source>
</evidence>
<comment type="caution">
    <text evidence="2">The sequence shown here is derived from an EMBL/GenBank/DDBJ whole genome shotgun (WGS) entry which is preliminary data.</text>
</comment>
<evidence type="ECO:0000313" key="2">
    <source>
        <dbReference type="EMBL" id="OJX56322.1"/>
    </source>
</evidence>